<dbReference type="InterPro" id="IPR017972">
    <property type="entry name" value="Cyt_P450_CS"/>
</dbReference>
<keyword evidence="7 9" id="KW-0503">Monooxygenase</keyword>
<dbReference type="SUPFAM" id="SSF48264">
    <property type="entry name" value="Cytochrome P450"/>
    <property type="match status" value="1"/>
</dbReference>
<evidence type="ECO:0000256" key="1">
    <source>
        <dbReference type="ARBA" id="ARBA00001971"/>
    </source>
</evidence>
<dbReference type="EMBL" id="JAYWIO010000003">
    <property type="protein sequence ID" value="KAK7276930.1"/>
    <property type="molecule type" value="Genomic_DNA"/>
</dbReference>
<dbReference type="PRINTS" id="PR00463">
    <property type="entry name" value="EP450I"/>
</dbReference>
<dbReference type="PANTHER" id="PTHR47955">
    <property type="entry name" value="CYTOCHROME P450 FAMILY 71 PROTEIN"/>
    <property type="match status" value="1"/>
</dbReference>
<dbReference type="GO" id="GO:0020037">
    <property type="term" value="F:heme binding"/>
    <property type="evidence" value="ECO:0007669"/>
    <property type="project" value="InterPro"/>
</dbReference>
<dbReference type="PANTHER" id="PTHR47955:SF8">
    <property type="entry name" value="CYTOCHROME P450 71D11-LIKE"/>
    <property type="match status" value="1"/>
</dbReference>
<evidence type="ECO:0000256" key="6">
    <source>
        <dbReference type="ARBA" id="ARBA00023004"/>
    </source>
</evidence>
<proteinExistence type="inferred from homology"/>
<comment type="cofactor">
    <cofactor evidence="1 8">
        <name>heme</name>
        <dbReference type="ChEBI" id="CHEBI:30413"/>
    </cofactor>
</comment>
<dbReference type="Proteomes" id="UP001372338">
    <property type="component" value="Unassembled WGS sequence"/>
</dbReference>
<dbReference type="PRINTS" id="PR00385">
    <property type="entry name" value="P450"/>
</dbReference>
<feature type="binding site" description="axial binding residue" evidence="8">
    <location>
        <position position="445"/>
    </location>
    <ligand>
        <name>heme</name>
        <dbReference type="ChEBI" id="CHEBI:30413"/>
    </ligand>
    <ligandPart>
        <name>Fe</name>
        <dbReference type="ChEBI" id="CHEBI:18248"/>
    </ligandPart>
</feature>
<evidence type="ECO:0000256" key="2">
    <source>
        <dbReference type="ARBA" id="ARBA00010617"/>
    </source>
</evidence>
<reference evidence="11 12" key="1">
    <citation type="submission" date="2024-01" db="EMBL/GenBank/DDBJ databases">
        <title>The genomes of 5 underutilized Papilionoideae crops provide insights into root nodulation and disease resistanc.</title>
        <authorList>
            <person name="Yuan L."/>
        </authorList>
    </citation>
    <scope>NUCLEOTIDE SEQUENCE [LARGE SCALE GENOMIC DNA]</scope>
    <source>
        <strain evidence="11">ZHUSHIDOU_FW_LH</strain>
        <tissue evidence="11">Leaf</tissue>
    </source>
</reference>
<comment type="similarity">
    <text evidence="2 9">Belongs to the cytochrome P450 family.</text>
</comment>
<dbReference type="InterPro" id="IPR036396">
    <property type="entry name" value="Cyt_P450_sf"/>
</dbReference>
<gene>
    <name evidence="11" type="ORF">RIF29_18079</name>
</gene>
<dbReference type="CDD" id="cd11072">
    <property type="entry name" value="CYP71-like"/>
    <property type="match status" value="1"/>
</dbReference>
<keyword evidence="3 8" id="KW-0349">Heme</keyword>
<protein>
    <recommendedName>
        <fullName evidence="13">Cytochrome P450</fullName>
    </recommendedName>
</protein>
<evidence type="ECO:0000256" key="3">
    <source>
        <dbReference type="ARBA" id="ARBA00022617"/>
    </source>
</evidence>
<keyword evidence="12" id="KW-1185">Reference proteome</keyword>
<evidence type="ECO:0000313" key="12">
    <source>
        <dbReference type="Proteomes" id="UP001372338"/>
    </source>
</evidence>
<evidence type="ECO:0000256" key="9">
    <source>
        <dbReference type="RuleBase" id="RU000461"/>
    </source>
</evidence>
<sequence length="505" mass="57952">MSRFIFYTICFASFLFLFVLFKSVKRLSSSKNSTTKLPPGPWKLPIIGNLHQFLSPLPHHCLRNLAAKHGPLMHLKLGEVTNIIVSSPEMAKNIAKTHDLNFSYRPETTFSKSTFYNGKDILFSQYGDYWRQLRKICTIELLTAKRAQSFRSIREEEVSALVKTLCESEGSIVNLSEMISSLTYGITARAAFGKKNRNQQVFISAIKGIVKLAGGPCVADLYPSIRVVLEKMSRTKAEYERFQREIDRVLQDILDDHKNKKMRDISYEAEEDLVDILLKFQQNNKDLQHPLSDENIKAVIQDMFGAGGETTSLVVEWGMSEMMKNPKVMEEAQAEVRKVYATKGYVDESELHQLIYLKSVIKETLRLHPPAPLSVPRETRETCKINGYEVPAKSTVLFNLWAIGRDPEYWNEAESFKPERFLNSSIDYKGTHFEYIPFGVGRRMCPGISFAIPNIELLLAKLLYHFDWKLPYGIKHEEFDMTEAFGITVKREHGLHLIPIIHHHP</sequence>
<evidence type="ECO:0000256" key="8">
    <source>
        <dbReference type="PIRSR" id="PIRSR602401-1"/>
    </source>
</evidence>
<dbReference type="InterPro" id="IPR001128">
    <property type="entry name" value="Cyt_P450"/>
</dbReference>
<accession>A0AAN9FP76</accession>
<name>A0AAN9FP76_CROPI</name>
<dbReference type="Gene3D" id="1.10.630.10">
    <property type="entry name" value="Cytochrome P450"/>
    <property type="match status" value="1"/>
</dbReference>
<evidence type="ECO:0000256" key="7">
    <source>
        <dbReference type="ARBA" id="ARBA00023033"/>
    </source>
</evidence>
<dbReference type="AlphaFoldDB" id="A0AAN9FP76"/>
<organism evidence="11 12">
    <name type="scientific">Crotalaria pallida</name>
    <name type="common">Smooth rattlebox</name>
    <name type="synonym">Crotalaria striata</name>
    <dbReference type="NCBI Taxonomy" id="3830"/>
    <lineage>
        <taxon>Eukaryota</taxon>
        <taxon>Viridiplantae</taxon>
        <taxon>Streptophyta</taxon>
        <taxon>Embryophyta</taxon>
        <taxon>Tracheophyta</taxon>
        <taxon>Spermatophyta</taxon>
        <taxon>Magnoliopsida</taxon>
        <taxon>eudicotyledons</taxon>
        <taxon>Gunneridae</taxon>
        <taxon>Pentapetalae</taxon>
        <taxon>rosids</taxon>
        <taxon>fabids</taxon>
        <taxon>Fabales</taxon>
        <taxon>Fabaceae</taxon>
        <taxon>Papilionoideae</taxon>
        <taxon>50 kb inversion clade</taxon>
        <taxon>genistoids sensu lato</taxon>
        <taxon>core genistoids</taxon>
        <taxon>Crotalarieae</taxon>
        <taxon>Crotalaria</taxon>
    </lineage>
</organism>
<keyword evidence="4 8" id="KW-0479">Metal-binding</keyword>
<evidence type="ECO:0000256" key="10">
    <source>
        <dbReference type="SAM" id="Coils"/>
    </source>
</evidence>
<keyword evidence="6 8" id="KW-0408">Iron</keyword>
<keyword evidence="5 9" id="KW-0560">Oxidoreductase</keyword>
<dbReference type="GO" id="GO:0005506">
    <property type="term" value="F:iron ion binding"/>
    <property type="evidence" value="ECO:0007669"/>
    <property type="project" value="InterPro"/>
</dbReference>
<dbReference type="PROSITE" id="PS00086">
    <property type="entry name" value="CYTOCHROME_P450"/>
    <property type="match status" value="1"/>
</dbReference>
<evidence type="ECO:0008006" key="13">
    <source>
        <dbReference type="Google" id="ProtNLM"/>
    </source>
</evidence>
<evidence type="ECO:0000313" key="11">
    <source>
        <dbReference type="EMBL" id="KAK7276930.1"/>
    </source>
</evidence>
<dbReference type="GO" id="GO:0004497">
    <property type="term" value="F:monooxygenase activity"/>
    <property type="evidence" value="ECO:0007669"/>
    <property type="project" value="UniProtKB-KW"/>
</dbReference>
<evidence type="ECO:0000256" key="4">
    <source>
        <dbReference type="ARBA" id="ARBA00022723"/>
    </source>
</evidence>
<comment type="caution">
    <text evidence="11">The sequence shown here is derived from an EMBL/GenBank/DDBJ whole genome shotgun (WGS) entry which is preliminary data.</text>
</comment>
<dbReference type="InterPro" id="IPR002401">
    <property type="entry name" value="Cyt_P450_E_grp-I"/>
</dbReference>
<dbReference type="Pfam" id="PF00067">
    <property type="entry name" value="p450"/>
    <property type="match status" value="1"/>
</dbReference>
<keyword evidence="10" id="KW-0175">Coiled coil</keyword>
<dbReference type="GO" id="GO:0016705">
    <property type="term" value="F:oxidoreductase activity, acting on paired donors, with incorporation or reduction of molecular oxygen"/>
    <property type="evidence" value="ECO:0007669"/>
    <property type="project" value="InterPro"/>
</dbReference>
<evidence type="ECO:0000256" key="5">
    <source>
        <dbReference type="ARBA" id="ARBA00023002"/>
    </source>
</evidence>
<feature type="coiled-coil region" evidence="10">
    <location>
        <begin position="225"/>
        <end position="252"/>
    </location>
</feature>
<dbReference type="FunFam" id="1.10.630.10:FF:000008">
    <property type="entry name" value="Cytochrome P450 71D8"/>
    <property type="match status" value="1"/>
</dbReference>